<evidence type="ECO:0000313" key="2">
    <source>
        <dbReference type="WBParaSite" id="L893_g21357.t1"/>
    </source>
</evidence>
<accession>A0A1I7Z0H0</accession>
<keyword evidence="1" id="KW-1185">Reference proteome</keyword>
<dbReference type="WBParaSite" id="L893_g21357.t1">
    <property type="protein sequence ID" value="L893_g21357.t1"/>
    <property type="gene ID" value="L893_g21357"/>
</dbReference>
<reference evidence="2" key="1">
    <citation type="submission" date="2016-11" db="UniProtKB">
        <authorList>
            <consortium name="WormBaseParasite"/>
        </authorList>
    </citation>
    <scope>IDENTIFICATION</scope>
</reference>
<organism evidence="1 2">
    <name type="scientific">Steinernema glaseri</name>
    <dbReference type="NCBI Taxonomy" id="37863"/>
    <lineage>
        <taxon>Eukaryota</taxon>
        <taxon>Metazoa</taxon>
        <taxon>Ecdysozoa</taxon>
        <taxon>Nematoda</taxon>
        <taxon>Chromadorea</taxon>
        <taxon>Rhabditida</taxon>
        <taxon>Tylenchina</taxon>
        <taxon>Panagrolaimomorpha</taxon>
        <taxon>Strongyloidoidea</taxon>
        <taxon>Steinernematidae</taxon>
        <taxon>Steinernema</taxon>
    </lineage>
</organism>
<sequence length="80" mass="9490">MRIEDICTSNWKQTVQTSTLASVSQTYRPELCQTRDSDTRDRDPRLAEPCYRLLDFRHAVLLQELLDAYYIQCFSFDSYT</sequence>
<dbReference type="Proteomes" id="UP000095287">
    <property type="component" value="Unplaced"/>
</dbReference>
<name>A0A1I7Z0H0_9BILA</name>
<protein>
    <submittedName>
        <fullName evidence="2">Uncharacterized protein</fullName>
    </submittedName>
</protein>
<dbReference type="AlphaFoldDB" id="A0A1I7Z0H0"/>
<proteinExistence type="predicted"/>
<evidence type="ECO:0000313" key="1">
    <source>
        <dbReference type="Proteomes" id="UP000095287"/>
    </source>
</evidence>